<dbReference type="Proteomes" id="UP000565262">
    <property type="component" value="Unassembled WGS sequence"/>
</dbReference>
<accession>A0A839IVM2</accession>
<evidence type="ECO:0000313" key="2">
    <source>
        <dbReference type="EMBL" id="MBB1488998.1"/>
    </source>
</evidence>
<dbReference type="EMBL" id="JACJFM010000040">
    <property type="protein sequence ID" value="MBB1488998.1"/>
    <property type="molecule type" value="Genomic_DNA"/>
</dbReference>
<comment type="caution">
    <text evidence="2">The sequence shown here is derived from an EMBL/GenBank/DDBJ whole genome shotgun (WGS) entry which is preliminary data.</text>
</comment>
<dbReference type="RefSeq" id="WP_182810766.1">
    <property type="nucleotide sequence ID" value="NZ_JACJFM010000040.1"/>
</dbReference>
<evidence type="ECO:0000313" key="3">
    <source>
        <dbReference type="Proteomes" id="UP000565262"/>
    </source>
</evidence>
<dbReference type="AlphaFoldDB" id="A0A839IVM2"/>
<keyword evidence="3" id="KW-1185">Reference proteome</keyword>
<feature type="compositionally biased region" description="Polar residues" evidence="1">
    <location>
        <begin position="1"/>
        <end position="10"/>
    </location>
</feature>
<proteinExistence type="predicted"/>
<feature type="compositionally biased region" description="Basic and acidic residues" evidence="1">
    <location>
        <begin position="11"/>
        <end position="25"/>
    </location>
</feature>
<feature type="compositionally biased region" description="Polar residues" evidence="1">
    <location>
        <begin position="27"/>
        <end position="44"/>
    </location>
</feature>
<feature type="region of interest" description="Disordered" evidence="1">
    <location>
        <begin position="1"/>
        <end position="44"/>
    </location>
</feature>
<evidence type="ECO:0000256" key="1">
    <source>
        <dbReference type="SAM" id="MobiDB-lite"/>
    </source>
</evidence>
<reference evidence="2 3" key="1">
    <citation type="submission" date="2020-08" db="EMBL/GenBank/DDBJ databases">
        <title>Oceanospirillum sp. nov. isolated from marine sediment.</title>
        <authorList>
            <person name="Ji X."/>
        </authorList>
    </citation>
    <scope>NUCLEOTIDE SEQUENCE [LARGE SCALE GENOMIC DNA]</scope>
    <source>
        <strain evidence="2 3">D5</strain>
    </source>
</reference>
<name>A0A839IVM2_9GAMM</name>
<sequence length="226" mass="25206">MLSINSTRSETLIKQDNHQKVEAKPAQDTSAKSQETSATATRVANQGVTLSDRALRIQKLNEEFFADGPGSLRITPTFISRLEEYGLINNAEARRLTPLATEASTSDSDREDKGTLKELMEFADRFSKELKEQDEEHALLDTLDKAKSVLSNFNGAQPSSSNANIRLIAEELSRYSRSEEGEIMSDENKSSLQKLELSMRIADRLNPTAMTNSKVNGYLSVLNRLY</sequence>
<gene>
    <name evidence="2" type="ORF">H4O21_20515</name>
</gene>
<organism evidence="2 3">
    <name type="scientific">Oceanospirillum sediminis</name>
    <dbReference type="NCBI Taxonomy" id="2760088"/>
    <lineage>
        <taxon>Bacteria</taxon>
        <taxon>Pseudomonadati</taxon>
        <taxon>Pseudomonadota</taxon>
        <taxon>Gammaproteobacteria</taxon>
        <taxon>Oceanospirillales</taxon>
        <taxon>Oceanospirillaceae</taxon>
        <taxon>Oceanospirillum</taxon>
    </lineage>
</organism>
<protein>
    <submittedName>
        <fullName evidence="2">Uncharacterized protein</fullName>
    </submittedName>
</protein>